<proteinExistence type="predicted"/>
<reference evidence="2 3" key="1">
    <citation type="submission" date="2017-03" db="EMBL/GenBank/DDBJ databases">
        <authorList>
            <person name="Afonso C.L."/>
            <person name="Miller P.J."/>
            <person name="Scott M.A."/>
            <person name="Spackman E."/>
            <person name="Goraichik I."/>
            <person name="Dimitrov K.M."/>
            <person name="Suarez D.L."/>
            <person name="Swayne D.E."/>
        </authorList>
    </citation>
    <scope>NUCLEOTIDE SEQUENCE [LARGE SCALE GENOMIC DNA]</scope>
    <source>
        <strain evidence="2 3">CECT 7450</strain>
    </source>
</reference>
<keyword evidence="3" id="KW-1185">Reference proteome</keyword>
<dbReference type="AlphaFoldDB" id="A0A1X6YAB3"/>
<gene>
    <name evidence="2" type="ORF">ROA7450_00318</name>
</gene>
<dbReference type="InterPro" id="IPR028992">
    <property type="entry name" value="Hedgehog/Intein_dom"/>
</dbReference>
<evidence type="ECO:0000313" key="2">
    <source>
        <dbReference type="EMBL" id="SLN15014.1"/>
    </source>
</evidence>
<dbReference type="RefSeq" id="WP_085803858.1">
    <property type="nucleotide sequence ID" value="NZ_FWFX01000001.1"/>
</dbReference>
<name>A0A1X6YAB3_9RHOB</name>
<sequence>MTMTPYSTNMRPNALAIRKRQDSHPDLKRQPERRSLLMRKYQCTYQSADGEVRHSDQIAPALPLFESAFSAFARGTLIETEQGQFAIEDLEPGMNVISPGSASSEIIWIGSMTIVPGAGPAGYQCSNLTRVMSNALGMNRPGHDLIFGPGARMLTRPAGLHEASKDNRLLTPVNDLADGDNIISILPPRPVEVFHLCLNQHSLISASGLEVESFHPGPRFESTLGENMLSLFMSLFPHVHHPEDFGSLHIQRLPIMSANGTEVA</sequence>
<organism evidence="2 3">
    <name type="scientific">Roseovarius albus</name>
    <dbReference type="NCBI Taxonomy" id="1247867"/>
    <lineage>
        <taxon>Bacteria</taxon>
        <taxon>Pseudomonadati</taxon>
        <taxon>Pseudomonadota</taxon>
        <taxon>Alphaproteobacteria</taxon>
        <taxon>Rhodobacterales</taxon>
        <taxon>Roseobacteraceae</taxon>
        <taxon>Roseovarius</taxon>
    </lineage>
</organism>
<evidence type="ECO:0000313" key="3">
    <source>
        <dbReference type="Proteomes" id="UP000193061"/>
    </source>
</evidence>
<accession>A0A1X6YAB3</accession>
<dbReference type="Pfam" id="PF13403">
    <property type="entry name" value="Hint_2"/>
    <property type="match status" value="1"/>
</dbReference>
<evidence type="ECO:0000259" key="1">
    <source>
        <dbReference type="Pfam" id="PF13403"/>
    </source>
</evidence>
<dbReference type="Proteomes" id="UP000193061">
    <property type="component" value="Unassembled WGS sequence"/>
</dbReference>
<feature type="domain" description="Hedgehog/Intein (Hint)" evidence="1">
    <location>
        <begin position="71"/>
        <end position="217"/>
    </location>
</feature>
<protein>
    <recommendedName>
        <fullName evidence="1">Hedgehog/Intein (Hint) domain-containing protein</fullName>
    </recommendedName>
</protein>
<dbReference type="EMBL" id="FWFX01000001">
    <property type="protein sequence ID" value="SLN15014.1"/>
    <property type="molecule type" value="Genomic_DNA"/>
</dbReference>